<feature type="domain" description="Immunity protein 30" evidence="1">
    <location>
        <begin position="17"/>
        <end position="109"/>
    </location>
</feature>
<gene>
    <name evidence="2" type="ORF">SAMN05216366_15317</name>
</gene>
<proteinExistence type="predicted"/>
<sequence length="153" mass="17815">MDIDEKVGILYSIRKLDKEEQVPLFDNTIAEIFEDPKPEYAIKLCSVFYDDVYFDEVMYGLIHAVEHLAEGDDYSYLISLGICNMKEGRDWSNILLYGIMNVEDELKKYPQALGRLSDEQRCYIVGILKEIRAEDGKMFGDRINWILREANAE</sequence>
<dbReference type="OrthoDB" id="7009327at2"/>
<reference evidence="2 3" key="1">
    <citation type="submission" date="2016-10" db="EMBL/GenBank/DDBJ databases">
        <authorList>
            <person name="de Groot N.N."/>
        </authorList>
    </citation>
    <scope>NUCLEOTIDE SEQUENCE [LARGE SCALE GENOMIC DNA]</scope>
    <source>
        <strain evidence="2 3">S137</strain>
    </source>
</reference>
<name>A0A1H0VEY9_SELRU</name>
<dbReference type="InterPro" id="IPR029084">
    <property type="entry name" value="Imm30"/>
</dbReference>
<dbReference type="Pfam" id="PF15565">
    <property type="entry name" value="Imm30"/>
    <property type="match status" value="1"/>
</dbReference>
<dbReference type="RefSeq" id="WP_074573587.1">
    <property type="nucleotide sequence ID" value="NZ_FNJQ01000053.1"/>
</dbReference>
<dbReference type="EMBL" id="FNJQ01000053">
    <property type="protein sequence ID" value="SDP77139.1"/>
    <property type="molecule type" value="Genomic_DNA"/>
</dbReference>
<protein>
    <submittedName>
        <fullName evidence="2">Immunity protein 30</fullName>
    </submittedName>
</protein>
<dbReference type="Proteomes" id="UP000182412">
    <property type="component" value="Unassembled WGS sequence"/>
</dbReference>
<organism evidence="2 3">
    <name type="scientific">Selenomonas ruminantium</name>
    <dbReference type="NCBI Taxonomy" id="971"/>
    <lineage>
        <taxon>Bacteria</taxon>
        <taxon>Bacillati</taxon>
        <taxon>Bacillota</taxon>
        <taxon>Negativicutes</taxon>
        <taxon>Selenomonadales</taxon>
        <taxon>Selenomonadaceae</taxon>
        <taxon>Selenomonas</taxon>
    </lineage>
</organism>
<accession>A0A1H0VEY9</accession>
<evidence type="ECO:0000313" key="3">
    <source>
        <dbReference type="Proteomes" id="UP000182412"/>
    </source>
</evidence>
<evidence type="ECO:0000259" key="1">
    <source>
        <dbReference type="Pfam" id="PF15565"/>
    </source>
</evidence>
<dbReference type="AlphaFoldDB" id="A0A1H0VEY9"/>
<evidence type="ECO:0000313" key="2">
    <source>
        <dbReference type="EMBL" id="SDP77139.1"/>
    </source>
</evidence>